<keyword evidence="1" id="KW-1133">Transmembrane helix</keyword>
<gene>
    <name evidence="2" type="ORF">SDC9_171464</name>
</gene>
<dbReference type="EMBL" id="VSSQ01072774">
    <property type="protein sequence ID" value="MPN24070.1"/>
    <property type="molecule type" value="Genomic_DNA"/>
</dbReference>
<evidence type="ECO:0000313" key="2">
    <source>
        <dbReference type="EMBL" id="MPN24070.1"/>
    </source>
</evidence>
<comment type="caution">
    <text evidence="2">The sequence shown here is derived from an EMBL/GenBank/DDBJ whole genome shotgun (WGS) entry which is preliminary data.</text>
</comment>
<organism evidence="2">
    <name type="scientific">bioreactor metagenome</name>
    <dbReference type="NCBI Taxonomy" id="1076179"/>
    <lineage>
        <taxon>unclassified sequences</taxon>
        <taxon>metagenomes</taxon>
        <taxon>ecological metagenomes</taxon>
    </lineage>
</organism>
<accession>A0A645GDC3</accession>
<name>A0A645GDC3_9ZZZZ</name>
<protein>
    <submittedName>
        <fullName evidence="2">Uncharacterized protein</fullName>
    </submittedName>
</protein>
<sequence>MFVQVAELDSGIFLYLILQGFGEFFIAFVCHHSECVYVKTFYPLTLLIDTQAKSTTNLLSFLYFFGCFVERTDLEHIRIVPTLTQGGM</sequence>
<evidence type="ECO:0000256" key="1">
    <source>
        <dbReference type="SAM" id="Phobius"/>
    </source>
</evidence>
<dbReference type="AlphaFoldDB" id="A0A645GDC3"/>
<reference evidence="2" key="1">
    <citation type="submission" date="2019-08" db="EMBL/GenBank/DDBJ databases">
        <authorList>
            <person name="Kucharzyk K."/>
            <person name="Murdoch R.W."/>
            <person name="Higgins S."/>
            <person name="Loffler F."/>
        </authorList>
    </citation>
    <scope>NUCLEOTIDE SEQUENCE</scope>
</reference>
<feature type="transmembrane region" description="Helical" evidence="1">
    <location>
        <begin position="12"/>
        <end position="30"/>
    </location>
</feature>
<keyword evidence="1" id="KW-0472">Membrane</keyword>
<proteinExistence type="predicted"/>
<keyword evidence="1" id="KW-0812">Transmembrane</keyword>